<gene>
    <name evidence="3" type="ORF">U5F72_16555</name>
</gene>
<dbReference type="EMBL" id="JAXUAC010000032">
    <property type="protein sequence ID" value="MDZ7513423.1"/>
    <property type="molecule type" value="Genomic_DNA"/>
</dbReference>
<name>A0ABU5ML00_9GAMM</name>
<keyword evidence="2" id="KW-0812">Transmembrane</keyword>
<evidence type="ECO:0000313" key="4">
    <source>
        <dbReference type="Proteomes" id="UP001290894"/>
    </source>
</evidence>
<feature type="region of interest" description="Disordered" evidence="1">
    <location>
        <begin position="56"/>
        <end position="76"/>
    </location>
</feature>
<organism evidence="3 4">
    <name type="scientific">Stenotrophomonas muris</name>
    <dbReference type="NCBI Taxonomy" id="2963283"/>
    <lineage>
        <taxon>Bacteria</taxon>
        <taxon>Pseudomonadati</taxon>
        <taxon>Pseudomonadota</taxon>
        <taxon>Gammaproteobacteria</taxon>
        <taxon>Lysobacterales</taxon>
        <taxon>Lysobacteraceae</taxon>
        <taxon>Stenotrophomonas</taxon>
    </lineage>
</organism>
<sequence>MSLLFNEPSSFPRWLFYGVGTMFSMAVLAAMVSIALDMVIRVSASFWMTALVNKSPLMGASSDGMTSQAMQQGGMD</sequence>
<reference evidence="3 4" key="1">
    <citation type="submission" date="2023-12" db="EMBL/GenBank/DDBJ databases">
        <title>'Antibacterial potential of Stenotrophomonas maltophilia cystic fibrosis isolates' (manuscript under preparation).</title>
        <authorList>
            <person name="Crisan C.V."/>
            <person name="Pettis M."/>
            <person name="Goldberg J.B."/>
        </authorList>
    </citation>
    <scope>NUCLEOTIDE SEQUENCE [LARGE SCALE GENOMIC DNA]</scope>
    <source>
        <strain evidence="3 4">CCV155</strain>
    </source>
</reference>
<accession>A0ABU5ML00</accession>
<evidence type="ECO:0000256" key="2">
    <source>
        <dbReference type="SAM" id="Phobius"/>
    </source>
</evidence>
<feature type="transmembrane region" description="Helical" evidence="2">
    <location>
        <begin position="14"/>
        <end position="36"/>
    </location>
</feature>
<dbReference type="RefSeq" id="WP_321210594.1">
    <property type="nucleotide sequence ID" value="NZ_CP196982.1"/>
</dbReference>
<evidence type="ECO:0000313" key="3">
    <source>
        <dbReference type="EMBL" id="MDZ7513423.1"/>
    </source>
</evidence>
<protein>
    <submittedName>
        <fullName evidence="3">Uncharacterized protein</fullName>
    </submittedName>
</protein>
<comment type="caution">
    <text evidence="3">The sequence shown here is derived from an EMBL/GenBank/DDBJ whole genome shotgun (WGS) entry which is preliminary data.</text>
</comment>
<proteinExistence type="predicted"/>
<feature type="compositionally biased region" description="Polar residues" evidence="1">
    <location>
        <begin position="63"/>
        <end position="76"/>
    </location>
</feature>
<keyword evidence="2" id="KW-0472">Membrane</keyword>
<keyword evidence="4" id="KW-1185">Reference proteome</keyword>
<keyword evidence="2" id="KW-1133">Transmembrane helix</keyword>
<evidence type="ECO:0000256" key="1">
    <source>
        <dbReference type="SAM" id="MobiDB-lite"/>
    </source>
</evidence>
<dbReference type="Proteomes" id="UP001290894">
    <property type="component" value="Unassembled WGS sequence"/>
</dbReference>